<reference evidence="1 2" key="1">
    <citation type="submission" date="2024-08" db="EMBL/GenBank/DDBJ databases">
        <title>Clostridium lapicellarii sp. nov., and Clostridium renhuaiense sp. nov., two species isolated from the mud in a fermentation cellar used for producing sauce-flavour Chinese liquors.</title>
        <authorList>
            <person name="Yang F."/>
            <person name="Wang H."/>
            <person name="Chen L.Q."/>
            <person name="Zhou N."/>
            <person name="Lu J.J."/>
            <person name="Pu X.X."/>
            <person name="Wan B."/>
            <person name="Wang L."/>
            <person name="Liu S.J."/>
        </authorList>
    </citation>
    <scope>NUCLEOTIDE SEQUENCE [LARGE SCALE GENOMIC DNA]</scope>
    <source>
        <strain evidence="1 2">MT-5</strain>
    </source>
</reference>
<organism evidence="1 2">
    <name type="scientific">Clostridium moutaii</name>
    <dbReference type="NCBI Taxonomy" id="3240932"/>
    <lineage>
        <taxon>Bacteria</taxon>
        <taxon>Bacillati</taxon>
        <taxon>Bacillota</taxon>
        <taxon>Clostridia</taxon>
        <taxon>Eubacteriales</taxon>
        <taxon>Clostridiaceae</taxon>
        <taxon>Clostridium</taxon>
    </lineage>
</organism>
<dbReference type="Proteomes" id="UP001564657">
    <property type="component" value="Unassembled WGS sequence"/>
</dbReference>
<accession>A0ABV4BTK1</accession>
<comment type="caution">
    <text evidence="1">The sequence shown here is derived from an EMBL/GenBank/DDBJ whole genome shotgun (WGS) entry which is preliminary data.</text>
</comment>
<evidence type="ECO:0000313" key="1">
    <source>
        <dbReference type="EMBL" id="MEY8001036.1"/>
    </source>
</evidence>
<dbReference type="EMBL" id="JBGEWD010000012">
    <property type="protein sequence ID" value="MEY8001036.1"/>
    <property type="molecule type" value="Genomic_DNA"/>
</dbReference>
<sequence length="40" mass="4786">MGRKNIKGKNRELTDFSYLLNKNEEKNDSNKIEKDDEKKD</sequence>
<dbReference type="RefSeq" id="WP_369704931.1">
    <property type="nucleotide sequence ID" value="NZ_JBGEWD010000012.1"/>
</dbReference>
<proteinExistence type="predicted"/>
<gene>
    <name evidence="1" type="ORF">AB8U03_12700</name>
</gene>
<name>A0ABV4BTK1_9CLOT</name>
<protein>
    <submittedName>
        <fullName evidence="1">Uncharacterized protein</fullName>
    </submittedName>
</protein>
<keyword evidence="2" id="KW-1185">Reference proteome</keyword>
<evidence type="ECO:0000313" key="2">
    <source>
        <dbReference type="Proteomes" id="UP001564657"/>
    </source>
</evidence>